<protein>
    <submittedName>
        <fullName evidence="1">DUF2605 family protein</fullName>
    </submittedName>
</protein>
<dbReference type="Pfam" id="PF10792">
    <property type="entry name" value="DUF2605"/>
    <property type="match status" value="1"/>
</dbReference>
<accession>A0A8J7Z3Y1</accession>
<organism evidence="1 2">
    <name type="scientific">Myxacorys almedinensis A</name>
    <dbReference type="NCBI Taxonomy" id="2690445"/>
    <lineage>
        <taxon>Bacteria</taxon>
        <taxon>Bacillati</taxon>
        <taxon>Cyanobacteriota</taxon>
        <taxon>Cyanophyceae</taxon>
        <taxon>Leptolyngbyales</taxon>
        <taxon>Leptolyngbyaceae</taxon>
        <taxon>Myxacorys</taxon>
        <taxon>Myxacorys almedinensis</taxon>
    </lineage>
</organism>
<dbReference type="Proteomes" id="UP000646053">
    <property type="component" value="Unassembled WGS sequence"/>
</dbReference>
<sequence>MFDSNFPDSNLLKTVLEPLLEDFQYWFARSRTLLESDAIAFLTEAQQTDLLQRVTHAYQEVLTAQLLLKATNGQAGVDTSLLMAWHQLVSDCWQVSMRLRAEKSR</sequence>
<evidence type="ECO:0000313" key="1">
    <source>
        <dbReference type="EMBL" id="NDJ19299.1"/>
    </source>
</evidence>
<dbReference type="AlphaFoldDB" id="A0A8J7Z3Y1"/>
<gene>
    <name evidence="1" type="ORF">GS601_18715</name>
</gene>
<proteinExistence type="predicted"/>
<name>A0A8J7Z3Y1_9CYAN</name>
<dbReference type="EMBL" id="WVIE01000028">
    <property type="protein sequence ID" value="NDJ19299.1"/>
    <property type="molecule type" value="Genomic_DNA"/>
</dbReference>
<comment type="caution">
    <text evidence="1">The sequence shown here is derived from an EMBL/GenBank/DDBJ whole genome shotgun (WGS) entry which is preliminary data.</text>
</comment>
<keyword evidence="2" id="KW-1185">Reference proteome</keyword>
<evidence type="ECO:0000313" key="2">
    <source>
        <dbReference type="Proteomes" id="UP000646053"/>
    </source>
</evidence>
<dbReference type="RefSeq" id="WP_162424828.1">
    <property type="nucleotide sequence ID" value="NZ_WVIE01000028.1"/>
</dbReference>
<reference evidence="1" key="1">
    <citation type="submission" date="2019-12" db="EMBL/GenBank/DDBJ databases">
        <title>High-Quality draft genome sequences of three cyanobacteria isolated from the limestone walls of the Old Cathedral of Coimbra.</title>
        <authorList>
            <person name="Tiago I."/>
            <person name="Soares F."/>
            <person name="Portugal A."/>
        </authorList>
    </citation>
    <scope>NUCLEOTIDE SEQUENCE</scope>
    <source>
        <strain evidence="1">A</strain>
    </source>
</reference>
<dbReference type="InterPro" id="IPR019728">
    <property type="entry name" value="DUF2605"/>
</dbReference>